<organism evidence="1 2">
    <name type="scientific">Cupriavidus necator (strain ATCC 43291 / DSM 13513 / CCUG 52238 / LMG 8453 / N-1)</name>
    <name type="common">Ralstonia eutropha</name>
    <dbReference type="NCBI Taxonomy" id="1042878"/>
    <lineage>
        <taxon>Bacteria</taxon>
        <taxon>Pseudomonadati</taxon>
        <taxon>Pseudomonadota</taxon>
        <taxon>Betaproteobacteria</taxon>
        <taxon>Burkholderiales</taxon>
        <taxon>Burkholderiaceae</taxon>
        <taxon>Cupriavidus</taxon>
    </lineage>
</organism>
<dbReference type="PANTHER" id="PTHR28004:SF2">
    <property type="entry name" value="D-SERINE DEHYDRATASE"/>
    <property type="match status" value="1"/>
</dbReference>
<evidence type="ECO:0000313" key="1">
    <source>
        <dbReference type="EMBL" id="AEI81369.1"/>
    </source>
</evidence>
<reference evidence="1 2" key="1">
    <citation type="journal article" date="2011" name="J. Bacteriol.">
        <title>Complete genome sequence of the type strain Cupriavidus necator N-1.</title>
        <authorList>
            <person name="Poehlein A."/>
            <person name="Kusian B."/>
            <person name="Friedrich B."/>
            <person name="Daniel R."/>
            <person name="Bowien B."/>
        </authorList>
    </citation>
    <scope>NUCLEOTIDE SEQUENCE [LARGE SCALE GENOMIC DNA]</scope>
    <source>
        <strain evidence="2">ATCC 43291 / DSM 13513 / CCUG 52238 / LMG 8453 / N-1</strain>
    </source>
</reference>
<evidence type="ECO:0008006" key="3">
    <source>
        <dbReference type="Google" id="ProtNLM"/>
    </source>
</evidence>
<accession>F8GME1</accession>
<dbReference type="Proteomes" id="UP000006798">
    <property type="component" value="Chromosome 2"/>
</dbReference>
<dbReference type="EMBL" id="CP002878">
    <property type="protein sequence ID" value="AEI81369.1"/>
    <property type="molecule type" value="Genomic_DNA"/>
</dbReference>
<dbReference type="AlphaFoldDB" id="F8GME1"/>
<dbReference type="Gene3D" id="3.20.20.10">
    <property type="entry name" value="Alanine racemase"/>
    <property type="match status" value="1"/>
</dbReference>
<dbReference type="InterPro" id="IPR051466">
    <property type="entry name" value="D-amino_acid_metab_enzyme"/>
</dbReference>
<dbReference type="KEGG" id="cnc:CNE_2c24240"/>
<dbReference type="PANTHER" id="PTHR28004">
    <property type="entry name" value="ZGC:162816-RELATED"/>
    <property type="match status" value="1"/>
</dbReference>
<dbReference type="GO" id="GO:0036088">
    <property type="term" value="P:D-serine catabolic process"/>
    <property type="evidence" value="ECO:0007669"/>
    <property type="project" value="TreeGrafter"/>
</dbReference>
<protein>
    <recommendedName>
        <fullName evidence="3">Alanine racemase</fullName>
    </recommendedName>
</protein>
<sequence>MSPHQRQHPDSSATLRSLETPAAVIDTPRMLRNIHRMQARMDALGVRFRPHAKTSKCTPVVRA</sequence>
<dbReference type="HOGENOM" id="CLU_2878337_0_0_4"/>
<proteinExistence type="predicted"/>
<name>F8GME1_CUPNN</name>
<gene>
    <name evidence="1" type="ordered locus">CNE_2c24240</name>
</gene>
<dbReference type="InterPro" id="IPR029066">
    <property type="entry name" value="PLP-binding_barrel"/>
</dbReference>
<evidence type="ECO:0000313" key="2">
    <source>
        <dbReference type="Proteomes" id="UP000006798"/>
    </source>
</evidence>
<dbReference type="GO" id="GO:0008721">
    <property type="term" value="F:D-serine ammonia-lyase activity"/>
    <property type="evidence" value="ECO:0007669"/>
    <property type="project" value="TreeGrafter"/>
</dbReference>